<dbReference type="OrthoDB" id="1834786at2"/>
<dbReference type="Pfam" id="PF26018">
    <property type="entry name" value="BSH_RND_rel"/>
    <property type="match status" value="1"/>
</dbReference>
<dbReference type="EMBL" id="WWVQ01000005">
    <property type="protein sequence ID" value="MZL32170.1"/>
    <property type="molecule type" value="Genomic_DNA"/>
</dbReference>
<proteinExistence type="predicted"/>
<evidence type="ECO:0000313" key="4">
    <source>
        <dbReference type="EMBL" id="MZL32170.1"/>
    </source>
</evidence>
<keyword evidence="2" id="KW-1133">Transmembrane helix</keyword>
<dbReference type="Proteomes" id="UP000477285">
    <property type="component" value="Unassembled WGS sequence"/>
</dbReference>
<feature type="domain" description="RND related barrel-sandwich hybrid" evidence="3">
    <location>
        <begin position="75"/>
        <end position="251"/>
    </location>
</feature>
<feature type="transmembrane region" description="Helical" evidence="2">
    <location>
        <begin position="21"/>
        <end position="46"/>
    </location>
</feature>
<evidence type="ECO:0000256" key="1">
    <source>
        <dbReference type="SAM" id="MobiDB-lite"/>
    </source>
</evidence>
<comment type="caution">
    <text evidence="4">The sequence shown here is derived from an EMBL/GenBank/DDBJ whole genome shotgun (WGS) entry which is preliminary data.</text>
</comment>
<organism evidence="4 5">
    <name type="scientific">Blautia wexlerae</name>
    <dbReference type="NCBI Taxonomy" id="418240"/>
    <lineage>
        <taxon>Bacteria</taxon>
        <taxon>Bacillati</taxon>
        <taxon>Bacillota</taxon>
        <taxon>Clostridia</taxon>
        <taxon>Lachnospirales</taxon>
        <taxon>Lachnospiraceae</taxon>
        <taxon>Blautia</taxon>
    </lineage>
</organism>
<evidence type="ECO:0000313" key="5">
    <source>
        <dbReference type="Proteomes" id="UP000477285"/>
    </source>
</evidence>
<keyword evidence="2" id="KW-0812">Transmembrane</keyword>
<sequence length="485" mass="54095">MPLSDNKSKKMPGILARLRMVVGLNIGTIMFGILFIYMAFSAILYFTTTHIESYQVTSGPLSRNETYTGLAIREESLCKADSSGYITYYAREGSKINASGAVYGLSDTKTASAPASLAPEELSKVRTDMMSFSKGFSSSKFNSTYSFKYELKGNILQYAESGNTSSAPLTSDEDGEGNDSGDNDKTADIYPGNQTICQSQSDGIVLYSMDNYEGKTVDAVKAEDFDQNSYHETDLKTSDKVKAGDDIYTIITDERWSLLIPLSDRQVEKLKDRSTIRVKFLKDDMTQNGDFSIITIDGDKYGQIDFNKGLIRYASDRFLDIELVTNTVVGLKIPLTSIVTKDFYVIPSRMATTQDNQTGFTLYEGKNKTTFKNVSIYASIDDSSVSKLAVDEAEQPQIYYVDKSSFKEGDALINTDTGEKYVIGETDTLEGVYCINKGYAVFRRIEILDENEEYAIVSKNTTYGLSRYDHIVRNADKVKEEDILY</sequence>
<evidence type="ECO:0000259" key="3">
    <source>
        <dbReference type="Pfam" id="PF26018"/>
    </source>
</evidence>
<protein>
    <recommendedName>
        <fullName evidence="3">RND related barrel-sandwich hybrid domain-containing protein</fullName>
    </recommendedName>
</protein>
<accession>A0A6L8SXW7</accession>
<reference evidence="4 5" key="1">
    <citation type="journal article" date="2019" name="Nat. Med.">
        <title>A library of human gut bacterial isolates paired with longitudinal multiomics data enables mechanistic microbiome research.</title>
        <authorList>
            <person name="Poyet M."/>
            <person name="Groussin M."/>
            <person name="Gibbons S.M."/>
            <person name="Avila-Pacheco J."/>
            <person name="Jiang X."/>
            <person name="Kearney S.M."/>
            <person name="Perrotta A.R."/>
            <person name="Berdy B."/>
            <person name="Zhao S."/>
            <person name="Lieberman T.D."/>
            <person name="Swanson P.K."/>
            <person name="Smith M."/>
            <person name="Roesemann S."/>
            <person name="Alexander J.E."/>
            <person name="Rich S.A."/>
            <person name="Livny J."/>
            <person name="Vlamakis H."/>
            <person name="Clish C."/>
            <person name="Bullock K."/>
            <person name="Deik A."/>
            <person name="Scott J."/>
            <person name="Pierce K.A."/>
            <person name="Xavier R.J."/>
            <person name="Alm E.J."/>
        </authorList>
    </citation>
    <scope>NUCLEOTIDE SEQUENCE [LARGE SCALE GENOMIC DNA]</scope>
    <source>
        <strain evidence="4 5">BIOML-A1</strain>
    </source>
</reference>
<gene>
    <name evidence="4" type="ORF">GT728_02915</name>
</gene>
<name>A0A6L8SXW7_9FIRM</name>
<dbReference type="AlphaFoldDB" id="A0A6L8SXW7"/>
<dbReference type="InterPro" id="IPR058709">
    <property type="entry name" value="BSH_RND-rel"/>
</dbReference>
<feature type="compositionally biased region" description="Acidic residues" evidence="1">
    <location>
        <begin position="171"/>
        <end position="181"/>
    </location>
</feature>
<feature type="region of interest" description="Disordered" evidence="1">
    <location>
        <begin position="162"/>
        <end position="193"/>
    </location>
</feature>
<keyword evidence="2" id="KW-0472">Membrane</keyword>
<evidence type="ECO:0000256" key="2">
    <source>
        <dbReference type="SAM" id="Phobius"/>
    </source>
</evidence>